<evidence type="ECO:0008006" key="6">
    <source>
        <dbReference type="Google" id="ProtNLM"/>
    </source>
</evidence>
<dbReference type="Gene3D" id="2.30.42.10">
    <property type="match status" value="1"/>
</dbReference>
<dbReference type="Pfam" id="PF05580">
    <property type="entry name" value="Peptidase_S55"/>
    <property type="match status" value="1"/>
</dbReference>
<dbReference type="Pfam" id="PF13180">
    <property type="entry name" value="PDZ_2"/>
    <property type="match status" value="1"/>
</dbReference>
<dbReference type="SMART" id="SM00228">
    <property type="entry name" value="PDZ"/>
    <property type="match status" value="1"/>
</dbReference>
<keyword evidence="1" id="KW-0732">Signal</keyword>
<accession>A0A810Q9Z6</accession>
<feature type="domain" description="Peptidase S55" evidence="3">
    <location>
        <begin position="98"/>
        <end position="323"/>
    </location>
</feature>
<dbReference type="SUPFAM" id="SSF50494">
    <property type="entry name" value="Trypsin-like serine proteases"/>
    <property type="match status" value="1"/>
</dbReference>
<evidence type="ECO:0000313" key="5">
    <source>
        <dbReference type="Proteomes" id="UP000679848"/>
    </source>
</evidence>
<feature type="domain" description="PDZ" evidence="2">
    <location>
        <begin position="28"/>
        <end position="108"/>
    </location>
</feature>
<evidence type="ECO:0000256" key="1">
    <source>
        <dbReference type="SAM" id="SignalP"/>
    </source>
</evidence>
<dbReference type="PROSITE" id="PS51494">
    <property type="entry name" value="SPOIVB"/>
    <property type="match status" value="1"/>
</dbReference>
<name>A0A810Q9Z6_9FIRM</name>
<gene>
    <name evidence="4" type="ORF">MM59RIKEN_03960</name>
</gene>
<dbReference type="InterPro" id="IPR036034">
    <property type="entry name" value="PDZ_sf"/>
</dbReference>
<dbReference type="EMBL" id="AP023420">
    <property type="protein sequence ID" value="BCK83077.1"/>
    <property type="molecule type" value="Genomic_DNA"/>
</dbReference>
<protein>
    <recommendedName>
        <fullName evidence="6">SpoIVB peptidase</fullName>
    </recommendedName>
</protein>
<dbReference type="InterPro" id="IPR008763">
    <property type="entry name" value="Peptidase_S55"/>
</dbReference>
<dbReference type="InterPro" id="IPR001478">
    <property type="entry name" value="PDZ"/>
</dbReference>
<dbReference type="InterPro" id="IPR014219">
    <property type="entry name" value="SpoIVB"/>
</dbReference>
<dbReference type="PROSITE" id="PS50106">
    <property type="entry name" value="PDZ"/>
    <property type="match status" value="1"/>
</dbReference>
<proteinExistence type="predicted"/>
<organism evidence="4 5">
    <name type="scientific">Pusillibacter faecalis</name>
    <dbReference type="NCBI Taxonomy" id="2714358"/>
    <lineage>
        <taxon>Bacteria</taxon>
        <taxon>Bacillati</taxon>
        <taxon>Bacillota</taxon>
        <taxon>Clostridia</taxon>
        <taxon>Eubacteriales</taxon>
        <taxon>Oscillospiraceae</taxon>
        <taxon>Pusillibacter</taxon>
    </lineage>
</organism>
<reference evidence="4" key="1">
    <citation type="submission" date="2020-09" db="EMBL/GenBank/DDBJ databases">
        <title>New species isolated from human feces.</title>
        <authorList>
            <person name="Kitahara M."/>
            <person name="Shigeno Y."/>
            <person name="Shime M."/>
            <person name="Matsumoto Y."/>
            <person name="Nakamura S."/>
            <person name="Motooka D."/>
            <person name="Fukuoka S."/>
            <person name="Nishikawa H."/>
            <person name="Benno Y."/>
        </authorList>
    </citation>
    <scope>NUCLEOTIDE SEQUENCE</scope>
    <source>
        <strain evidence="4">MM59</strain>
    </source>
</reference>
<dbReference type="Proteomes" id="UP000679848">
    <property type="component" value="Chromosome"/>
</dbReference>
<dbReference type="KEGG" id="pfaa:MM59RIKEN_03960"/>
<sequence length="323" mass="33007">MLLALLLCGAVGAGAAEMTDTRMLVPVGHTVGIKLFSRGVVVVKLSEGGTPAKAGGLQTGDVIVKCAGNSVTSTEQFQSLLQKSGGETTDLQVKRDGSSVTLSVEPEQNERGVYGIGAWIRDSMAGIGTMTYYDPATGAFGALGHGIADVDTAQLMPFSNGSILPSTVKAVKKGESGAAGELRGDFDLTGDLGDLYANTSNGIFGILEADDYSPVLGDAVPVGRAQTGPAVIRSNVQGDTVEEFDIEIVSVTSTGSDGRDMVISVKDPDLISATGGIVQGMSGSPILQDGQLVGAVTHVLLNSPQKGYGISIQRMLATAESVA</sequence>
<dbReference type="NCBIfam" id="TIGR02860">
    <property type="entry name" value="spore_IV_B"/>
    <property type="match status" value="1"/>
</dbReference>
<evidence type="ECO:0000313" key="4">
    <source>
        <dbReference type="EMBL" id="BCK83077.1"/>
    </source>
</evidence>
<evidence type="ECO:0000259" key="3">
    <source>
        <dbReference type="PROSITE" id="PS51494"/>
    </source>
</evidence>
<feature type="signal peptide" evidence="1">
    <location>
        <begin position="1"/>
        <end position="15"/>
    </location>
</feature>
<evidence type="ECO:0000259" key="2">
    <source>
        <dbReference type="PROSITE" id="PS50106"/>
    </source>
</evidence>
<feature type="chain" id="PRO_5038381530" description="SpoIVB peptidase" evidence="1">
    <location>
        <begin position="16"/>
        <end position="323"/>
    </location>
</feature>
<dbReference type="InterPro" id="IPR009003">
    <property type="entry name" value="Peptidase_S1_PA"/>
</dbReference>
<dbReference type="AlphaFoldDB" id="A0A810Q9Z6"/>
<dbReference type="SUPFAM" id="SSF50156">
    <property type="entry name" value="PDZ domain-like"/>
    <property type="match status" value="1"/>
</dbReference>
<keyword evidence="5" id="KW-1185">Reference proteome</keyword>